<accession>I3U7Y1</accession>
<protein>
    <submittedName>
        <fullName evidence="2">Uncharacterized protein</fullName>
    </submittedName>
</protein>
<evidence type="ECO:0000256" key="1">
    <source>
        <dbReference type="SAM" id="MobiDB-lite"/>
    </source>
</evidence>
<keyword evidence="3" id="KW-1185">Reference proteome</keyword>
<dbReference type="STRING" id="1036672.TKWG_02425"/>
<reference evidence="3" key="2">
    <citation type="journal article" date="2013" name="PLoS ONE">
        <title>Genome implosion elicits host-confinement in Alcaligenaceae: evidence from the comparative genomics of Tetrathiobacter kashmirensis, a pathogen in the making.</title>
        <authorList>
            <person name="Ghosh W."/>
            <person name="Alam M."/>
            <person name="Roy C."/>
            <person name="Pyne P."/>
            <person name="George A."/>
            <person name="Chakraborty R."/>
            <person name="Majumder S."/>
            <person name="Agarwal A."/>
            <person name="Chakraborty S."/>
            <person name="Majumdar S."/>
            <person name="Gupta S.K."/>
        </authorList>
    </citation>
    <scope>NUCLEOTIDE SEQUENCE [LARGE SCALE GENOMIC DNA]</scope>
    <source>
        <strain evidence="3">WT001</strain>
    </source>
</reference>
<dbReference type="AlphaFoldDB" id="I3U7Y1"/>
<reference evidence="2 3" key="1">
    <citation type="journal article" date="2011" name="J. Bacteriol.">
        <title>Whole-genome shotgun sequencing of the sulfur-oxidizing chemoautotroph Tetrathiobacter kashmirensis.</title>
        <authorList>
            <person name="Ghosh W."/>
            <person name="George A."/>
            <person name="Agarwal A."/>
            <person name="Raj P."/>
            <person name="Alam M."/>
            <person name="Pyne P."/>
            <person name="Das Gupta S.K."/>
        </authorList>
    </citation>
    <scope>NUCLEOTIDE SEQUENCE [LARGE SCALE GENOMIC DNA]</scope>
    <source>
        <strain evidence="2 3">WT001</strain>
    </source>
</reference>
<feature type="region of interest" description="Disordered" evidence="1">
    <location>
        <begin position="1"/>
        <end position="41"/>
    </location>
</feature>
<dbReference type="HOGENOM" id="CLU_2204451_0_0_4"/>
<dbReference type="RefSeq" id="WP_014749210.1">
    <property type="nucleotide sequence ID" value="NC_017964.1"/>
</dbReference>
<gene>
    <name evidence="2" type="ordered locus">TKWG_02425</name>
</gene>
<organism evidence="2 3">
    <name type="scientific">Advenella kashmirensis (strain DSM 17095 / LMG 22695 / WT001)</name>
    <name type="common">Tetrathiobacter kashmirensis</name>
    <dbReference type="NCBI Taxonomy" id="1036672"/>
    <lineage>
        <taxon>Bacteria</taxon>
        <taxon>Pseudomonadati</taxon>
        <taxon>Pseudomonadota</taxon>
        <taxon>Betaproteobacteria</taxon>
        <taxon>Burkholderiales</taxon>
        <taxon>Alcaligenaceae</taxon>
    </lineage>
</organism>
<name>I3U7Y1_ADVKW</name>
<dbReference type="Proteomes" id="UP000005267">
    <property type="component" value="Chromosome"/>
</dbReference>
<feature type="compositionally biased region" description="Polar residues" evidence="1">
    <location>
        <begin position="30"/>
        <end position="41"/>
    </location>
</feature>
<dbReference type="EMBL" id="CP003555">
    <property type="protein sequence ID" value="AFK61119.1"/>
    <property type="molecule type" value="Genomic_DNA"/>
</dbReference>
<sequence>MYTEQGHNGHQDIDMAIGRSQYARGRTRATKQGQYSQDEQGQLRTLRPLFDDRGGVFAICQQARPAHDFFFGTVVAAAQLANKSGVIKRAPVILAQADGLGQPEILE</sequence>
<dbReference type="KEGG" id="aka:TKWG_02425"/>
<evidence type="ECO:0000313" key="3">
    <source>
        <dbReference type="Proteomes" id="UP000005267"/>
    </source>
</evidence>
<evidence type="ECO:0000313" key="2">
    <source>
        <dbReference type="EMBL" id="AFK61119.1"/>
    </source>
</evidence>
<proteinExistence type="predicted"/>